<dbReference type="Pfam" id="PF01464">
    <property type="entry name" value="SLT"/>
    <property type="match status" value="1"/>
</dbReference>
<dbReference type="InterPro" id="IPR008258">
    <property type="entry name" value="Transglycosylase_SLT_dom_1"/>
</dbReference>
<dbReference type="Proteomes" id="UP001235664">
    <property type="component" value="Unassembled WGS sequence"/>
</dbReference>
<reference evidence="4 5" key="1">
    <citation type="submission" date="2023-08" db="EMBL/GenBank/DDBJ databases">
        <title>genomic of DY56.</title>
        <authorList>
            <person name="Wang Y."/>
        </authorList>
    </citation>
    <scope>NUCLEOTIDE SEQUENCE [LARGE SCALE GENOMIC DNA]</scope>
    <source>
        <strain evidence="4 5">DY56-A-20</strain>
    </source>
</reference>
<comment type="similarity">
    <text evidence="1">Belongs to the virb1 family.</text>
</comment>
<feature type="region of interest" description="Disordered" evidence="2">
    <location>
        <begin position="230"/>
        <end position="250"/>
    </location>
</feature>
<evidence type="ECO:0000259" key="3">
    <source>
        <dbReference type="Pfam" id="PF01464"/>
    </source>
</evidence>
<name>A0ABT9H5H0_9SPHN</name>
<gene>
    <name evidence="4" type="ORF">Q9K01_02845</name>
</gene>
<sequence>MPTVNPVQNTEVKAAIARASLRTGVDFDYLLAQAKLESGLDPRAKAGTSSATGLYQFIDSTWMRMVDRHGSKHGMEWADQAIGPGGGIADPATRARVMSLRYDADASSLMAAELTRENADGLRLSLGREPEPAELYLAHFLGLGGAQQFLGALGADPGRSAAAMMPQAARANRPIFYEGGRARSLGEVMSVMRDKVASAYGDGAMPAGASGTPERFAAFAAQRNFAQHDFSGSTISSHPLPTAASRPSMSDTLKSTFGGAGAPMGGRASETIATAYGKLKAFGL</sequence>
<dbReference type="SUPFAM" id="SSF53955">
    <property type="entry name" value="Lysozyme-like"/>
    <property type="match status" value="1"/>
</dbReference>
<organism evidence="4 5">
    <name type="scientific">Qipengyuania benthica</name>
    <dbReference type="NCBI Taxonomy" id="3067651"/>
    <lineage>
        <taxon>Bacteria</taxon>
        <taxon>Pseudomonadati</taxon>
        <taxon>Pseudomonadota</taxon>
        <taxon>Alphaproteobacteria</taxon>
        <taxon>Sphingomonadales</taxon>
        <taxon>Erythrobacteraceae</taxon>
        <taxon>Qipengyuania</taxon>
    </lineage>
</organism>
<dbReference type="RefSeq" id="WP_305928690.1">
    <property type="nucleotide sequence ID" value="NZ_JAVAIL010000001.1"/>
</dbReference>
<dbReference type="Gene3D" id="1.10.530.10">
    <property type="match status" value="1"/>
</dbReference>
<dbReference type="EMBL" id="JAVAIL010000001">
    <property type="protein sequence ID" value="MDP4538560.1"/>
    <property type="molecule type" value="Genomic_DNA"/>
</dbReference>
<evidence type="ECO:0000256" key="1">
    <source>
        <dbReference type="ARBA" id="ARBA00009387"/>
    </source>
</evidence>
<dbReference type="InterPro" id="IPR023346">
    <property type="entry name" value="Lysozyme-like_dom_sf"/>
</dbReference>
<evidence type="ECO:0000256" key="2">
    <source>
        <dbReference type="SAM" id="MobiDB-lite"/>
    </source>
</evidence>
<comment type="caution">
    <text evidence="4">The sequence shown here is derived from an EMBL/GenBank/DDBJ whole genome shotgun (WGS) entry which is preliminary data.</text>
</comment>
<proteinExistence type="inferred from homology"/>
<feature type="domain" description="Transglycosylase SLT" evidence="3">
    <location>
        <begin position="16"/>
        <end position="70"/>
    </location>
</feature>
<accession>A0ABT9H5H0</accession>
<keyword evidence="5" id="KW-1185">Reference proteome</keyword>
<evidence type="ECO:0000313" key="4">
    <source>
        <dbReference type="EMBL" id="MDP4538560.1"/>
    </source>
</evidence>
<evidence type="ECO:0000313" key="5">
    <source>
        <dbReference type="Proteomes" id="UP001235664"/>
    </source>
</evidence>
<protein>
    <submittedName>
        <fullName evidence="4">Transglycosylase SLT domain-containing protein</fullName>
    </submittedName>
</protein>